<dbReference type="GO" id="GO:0005874">
    <property type="term" value="C:microtubule"/>
    <property type="evidence" value="ECO:0007669"/>
    <property type="project" value="TreeGrafter"/>
</dbReference>
<dbReference type="GO" id="GO:0000266">
    <property type="term" value="P:mitochondrial fission"/>
    <property type="evidence" value="ECO:0007669"/>
    <property type="project" value="TreeGrafter"/>
</dbReference>
<feature type="region of interest" description="Disordered" evidence="4">
    <location>
        <begin position="513"/>
        <end position="720"/>
    </location>
</feature>
<keyword evidence="2 3" id="KW-0342">GTP-binding</keyword>
<evidence type="ECO:0000313" key="8">
    <source>
        <dbReference type="Proteomes" id="UP001344447"/>
    </source>
</evidence>
<dbReference type="PANTHER" id="PTHR11566">
    <property type="entry name" value="DYNAMIN"/>
    <property type="match status" value="1"/>
</dbReference>
<dbReference type="PROSITE" id="PS51718">
    <property type="entry name" value="G_DYNAMIN_2"/>
    <property type="match status" value="1"/>
</dbReference>
<feature type="compositionally biased region" description="Low complexity" evidence="4">
    <location>
        <begin position="513"/>
        <end position="578"/>
    </location>
</feature>
<evidence type="ECO:0000259" key="6">
    <source>
        <dbReference type="PROSITE" id="PS51718"/>
    </source>
</evidence>
<dbReference type="PRINTS" id="PR00195">
    <property type="entry name" value="DYNAMIN"/>
</dbReference>
<dbReference type="PANTHER" id="PTHR11566:SF21">
    <property type="entry name" value="DYNAMIN RELATED PROTEIN 1, ISOFORM A"/>
    <property type="match status" value="1"/>
</dbReference>
<dbReference type="InterPro" id="IPR045063">
    <property type="entry name" value="Dynamin_N"/>
</dbReference>
<feature type="domain" description="Dynamin-type G" evidence="6">
    <location>
        <begin position="22"/>
        <end position="296"/>
    </location>
</feature>
<dbReference type="Pfam" id="PF00350">
    <property type="entry name" value="Dynamin_N"/>
    <property type="match status" value="1"/>
</dbReference>
<dbReference type="InterPro" id="IPR020850">
    <property type="entry name" value="GED_dom"/>
</dbReference>
<evidence type="ECO:0000256" key="4">
    <source>
        <dbReference type="SAM" id="MobiDB-lite"/>
    </source>
</evidence>
<feature type="compositionally biased region" description="Polar residues" evidence="4">
    <location>
        <begin position="616"/>
        <end position="643"/>
    </location>
</feature>
<sequence>MDQLIPVINKLQDVFNTLGSDPLDLPQIVVVGSQSSGKSSVLENIVGRDFLPRGSGIVTRRPLILQLTHLPIADDGSQTQEWGEFLHKPNDMFYDFSEIREEIIRDTDRMTGKNKGISAQPINLKIYSPHVVNLTLVDLPGITKVPVGDQPTDIEQQIRRMVMAYIKKQNAIIVAVTPANTDLANSDALQLAKEVDPEGKRTIGVITKLDLMDKGTDAMEVLTGRVIPLTLGFIGVINRSQEDIIAKKSIRESLKSEVLYFKNHPIYKSIATRSGTAYLSKTLNKLLMFHIRDTLPDLKVKVSKMLSDVQGELATYGDPLYDTKNSQGALLLQIITIFSSNFKDAIDGKLTDLSNNELYGGARISYIFNEIYSHCVNNIDPLEGISLNDIRTTMRNATGPRAALFIPEISFELLVKKQVVRLEEPSAQCVEYVYDELQRIVSQLEAKELSRFINLKARVIEVVNNLLQKHKAPTKTMIEHLIKIETAFINTSHPDFVGGEGIFESLYKKQQQQQQNHLQQLQDQYQQSQNANQQNGGNNNNNNTNNTNNTNNMNSSMNSNQQNMSQQNINQSGGQNTNPFLQGGPNGPNKFTGGPPAQQQQNQQQNQLNKGPHNMPPNQSKPSSIPQNGPNNRQDHQQGSFFSSFFRASPDPSLGQYNGGNSGSNTSSSPINSSNGSNYNTFGGQSQSSQSSSSSQQSQYKTSYNNSSSNNSMSSYNRYQDDFYGRGDKLNQVPSIIKAPDDLTSKEKFETELIRELLISYFNIVKKNVKDSVPKSIMHFLVNQSKEHIQNELVAALYKEELFDELLEESPQISSKRKSCKAMIEILRKANEIINEIRDFRN</sequence>
<name>A0AAN7UAC5_9MYCE</name>
<feature type="compositionally biased region" description="Low complexity" evidence="4">
    <location>
        <begin position="663"/>
        <end position="718"/>
    </location>
</feature>
<dbReference type="GO" id="GO:0008017">
    <property type="term" value="F:microtubule binding"/>
    <property type="evidence" value="ECO:0007669"/>
    <property type="project" value="TreeGrafter"/>
</dbReference>
<evidence type="ECO:0000313" key="7">
    <source>
        <dbReference type="EMBL" id="KAK5583258.1"/>
    </source>
</evidence>
<comment type="caution">
    <text evidence="7">The sequence shown here is derived from an EMBL/GenBank/DDBJ whole genome shotgun (WGS) entry which is preliminary data.</text>
</comment>
<dbReference type="Proteomes" id="UP001344447">
    <property type="component" value="Unassembled WGS sequence"/>
</dbReference>
<dbReference type="PROSITE" id="PS51388">
    <property type="entry name" value="GED"/>
    <property type="match status" value="1"/>
</dbReference>
<dbReference type="InterPro" id="IPR022812">
    <property type="entry name" value="Dynamin"/>
</dbReference>
<dbReference type="Pfam" id="PF01031">
    <property type="entry name" value="Dynamin_M"/>
    <property type="match status" value="1"/>
</dbReference>
<accession>A0AAN7UAC5</accession>
<dbReference type="GO" id="GO:0005737">
    <property type="term" value="C:cytoplasm"/>
    <property type="evidence" value="ECO:0007669"/>
    <property type="project" value="TreeGrafter"/>
</dbReference>
<dbReference type="InterPro" id="IPR003130">
    <property type="entry name" value="GED"/>
</dbReference>
<dbReference type="InterPro" id="IPR000375">
    <property type="entry name" value="Dynamin_stalk"/>
</dbReference>
<gene>
    <name evidence="7" type="ORF">RB653_004849</name>
</gene>
<dbReference type="FunFam" id="1.20.120.1240:FF:000055">
    <property type="entry name" value="Dynamin-A"/>
    <property type="match status" value="1"/>
</dbReference>
<feature type="domain" description="GED" evidence="5">
    <location>
        <begin position="751"/>
        <end position="842"/>
    </location>
</feature>
<dbReference type="GO" id="GO:0016020">
    <property type="term" value="C:membrane"/>
    <property type="evidence" value="ECO:0007669"/>
    <property type="project" value="TreeGrafter"/>
</dbReference>
<dbReference type="Gene3D" id="1.20.120.1240">
    <property type="entry name" value="Dynamin, middle domain"/>
    <property type="match status" value="2"/>
</dbReference>
<dbReference type="GO" id="GO:0003924">
    <property type="term" value="F:GTPase activity"/>
    <property type="evidence" value="ECO:0007669"/>
    <property type="project" value="InterPro"/>
</dbReference>
<dbReference type="Gene3D" id="3.40.50.300">
    <property type="entry name" value="P-loop containing nucleotide triphosphate hydrolases"/>
    <property type="match status" value="1"/>
</dbReference>
<protein>
    <submittedName>
        <fullName evidence="7">Uncharacterized protein</fullName>
    </submittedName>
</protein>
<feature type="compositionally biased region" description="Low complexity" evidence="4">
    <location>
        <begin position="598"/>
        <end position="607"/>
    </location>
</feature>
<evidence type="ECO:0000256" key="2">
    <source>
        <dbReference type="ARBA" id="ARBA00023134"/>
    </source>
</evidence>
<dbReference type="Pfam" id="PF02212">
    <property type="entry name" value="GED"/>
    <property type="match status" value="1"/>
</dbReference>
<keyword evidence="1 3" id="KW-0547">Nucleotide-binding</keyword>
<evidence type="ECO:0000256" key="1">
    <source>
        <dbReference type="ARBA" id="ARBA00022741"/>
    </source>
</evidence>
<dbReference type="SUPFAM" id="SSF52540">
    <property type="entry name" value="P-loop containing nucleoside triphosphate hydrolases"/>
    <property type="match status" value="1"/>
</dbReference>
<dbReference type="CDD" id="cd08771">
    <property type="entry name" value="DLP_1"/>
    <property type="match status" value="1"/>
</dbReference>
<organism evidence="7 8">
    <name type="scientific">Dictyostelium firmibasis</name>
    <dbReference type="NCBI Taxonomy" id="79012"/>
    <lineage>
        <taxon>Eukaryota</taxon>
        <taxon>Amoebozoa</taxon>
        <taxon>Evosea</taxon>
        <taxon>Eumycetozoa</taxon>
        <taxon>Dictyostelia</taxon>
        <taxon>Dictyosteliales</taxon>
        <taxon>Dictyosteliaceae</taxon>
        <taxon>Dictyostelium</taxon>
    </lineage>
</organism>
<dbReference type="SMART" id="SM00302">
    <property type="entry name" value="GED"/>
    <property type="match status" value="1"/>
</dbReference>
<dbReference type="EMBL" id="JAVFKY010000001">
    <property type="protein sequence ID" value="KAK5583258.1"/>
    <property type="molecule type" value="Genomic_DNA"/>
</dbReference>
<dbReference type="GO" id="GO:0048312">
    <property type="term" value="P:intracellular distribution of mitochondria"/>
    <property type="evidence" value="ECO:0007669"/>
    <property type="project" value="TreeGrafter"/>
</dbReference>
<dbReference type="PROSITE" id="PS00410">
    <property type="entry name" value="G_DYNAMIN_1"/>
    <property type="match status" value="1"/>
</dbReference>
<dbReference type="InterPro" id="IPR030381">
    <property type="entry name" value="G_DYNAMIN_dom"/>
</dbReference>
<dbReference type="SMART" id="SM00053">
    <property type="entry name" value="DYNc"/>
    <property type="match status" value="1"/>
</dbReference>
<dbReference type="InterPro" id="IPR027417">
    <property type="entry name" value="P-loop_NTPase"/>
</dbReference>
<dbReference type="AlphaFoldDB" id="A0AAN7UAC5"/>
<dbReference type="GO" id="GO:0005525">
    <property type="term" value="F:GTP binding"/>
    <property type="evidence" value="ECO:0007669"/>
    <property type="project" value="UniProtKB-KW"/>
</dbReference>
<evidence type="ECO:0000256" key="3">
    <source>
        <dbReference type="RuleBase" id="RU003932"/>
    </source>
</evidence>
<keyword evidence="8" id="KW-1185">Reference proteome</keyword>
<dbReference type="InterPro" id="IPR019762">
    <property type="entry name" value="Dynamin_GTPase_CS"/>
</dbReference>
<proteinExistence type="inferred from homology"/>
<reference evidence="7 8" key="1">
    <citation type="submission" date="2023-11" db="EMBL/GenBank/DDBJ databases">
        <title>Dfirmibasis_genome.</title>
        <authorList>
            <person name="Edelbroek B."/>
            <person name="Kjellin J."/>
            <person name="Jerlstrom-Hultqvist J."/>
            <person name="Soderbom F."/>
        </authorList>
    </citation>
    <scope>NUCLEOTIDE SEQUENCE [LARGE SCALE GENOMIC DNA]</scope>
    <source>
        <strain evidence="7 8">TNS-C-14</strain>
    </source>
</reference>
<evidence type="ECO:0000259" key="5">
    <source>
        <dbReference type="PROSITE" id="PS51388"/>
    </source>
</evidence>
<comment type="similarity">
    <text evidence="3">Belongs to the TRAFAC class dynamin-like GTPase superfamily. Dynamin/Fzo/YdjA family.</text>
</comment>
<dbReference type="GO" id="GO:0016559">
    <property type="term" value="P:peroxisome fission"/>
    <property type="evidence" value="ECO:0007669"/>
    <property type="project" value="TreeGrafter"/>
</dbReference>
<dbReference type="GO" id="GO:0006909">
    <property type="term" value="P:phagocytosis"/>
    <property type="evidence" value="ECO:0007669"/>
    <property type="project" value="TreeGrafter"/>
</dbReference>
<dbReference type="InterPro" id="IPR001401">
    <property type="entry name" value="Dynamin_GTPase"/>
</dbReference>
<dbReference type="FunFam" id="3.40.50.300:FF:000383">
    <property type="entry name" value="Dynamin-like gtpase dnm1"/>
    <property type="match status" value="1"/>
</dbReference>